<sequence>MDIQVFIEKFAEAIEVEDTKKLSENTEFRDLDEWSSLAVLSLIALFDEEFEKEVGGKELKACVTLGDLYDLAVK</sequence>
<feature type="domain" description="Carrier" evidence="1">
    <location>
        <begin position="6"/>
        <end position="70"/>
    </location>
</feature>
<reference evidence="3 4" key="2">
    <citation type="submission" date="2019-07" db="EMBL/GenBank/DDBJ databases">
        <title>Genome sequencing of Parabacteroides distasonis iSURF_7.</title>
        <authorList>
            <person name="Degefu H.N."/>
            <person name="Ruoff K.L."/>
            <person name="Price C.E."/>
            <person name="Valls R.A."/>
            <person name="O'Toole G.A."/>
        </authorList>
    </citation>
    <scope>NUCLEOTIDE SEQUENCE [LARGE SCALE GENOMIC DNA]</scope>
    <source>
        <strain evidence="3 4">CFPLTA003_1B</strain>
    </source>
</reference>
<dbReference type="InterPro" id="IPR009081">
    <property type="entry name" value="PP-bd_ACP"/>
</dbReference>
<organism evidence="3 4">
    <name type="scientific">Parabacteroides distasonis</name>
    <dbReference type="NCBI Taxonomy" id="823"/>
    <lineage>
        <taxon>Bacteria</taxon>
        <taxon>Pseudomonadati</taxon>
        <taxon>Bacteroidota</taxon>
        <taxon>Bacteroidia</taxon>
        <taxon>Bacteroidales</taxon>
        <taxon>Tannerellaceae</taxon>
        <taxon>Parabacteroides</taxon>
    </lineage>
</organism>
<name>A0A5C6KC55_PARDI</name>
<evidence type="ECO:0000259" key="1">
    <source>
        <dbReference type="Pfam" id="PF00550"/>
    </source>
</evidence>
<accession>A0A5C6KC55</accession>
<comment type="caution">
    <text evidence="3">The sequence shown here is derived from an EMBL/GenBank/DDBJ whole genome shotgun (WGS) entry which is preliminary data.</text>
</comment>
<evidence type="ECO:0000313" key="3">
    <source>
        <dbReference type="EMBL" id="TWV60937.1"/>
    </source>
</evidence>
<dbReference type="Pfam" id="PF00550">
    <property type="entry name" value="PP-binding"/>
    <property type="match status" value="1"/>
</dbReference>
<reference evidence="2 5" key="1">
    <citation type="journal article" date="2019" name="Nat. Med.">
        <title>A library of human gut bacterial isolates paired with longitudinal multiomics data enables mechanistic microbiome research.</title>
        <authorList>
            <person name="Poyet M."/>
            <person name="Groussin M."/>
            <person name="Gibbons S.M."/>
            <person name="Avila-Pacheco J."/>
            <person name="Jiang X."/>
            <person name="Kearney S.M."/>
            <person name="Perrotta A.R."/>
            <person name="Berdy B."/>
            <person name="Zhao S."/>
            <person name="Lieberman T.D."/>
            <person name="Swanson P.K."/>
            <person name="Smith M."/>
            <person name="Roesemann S."/>
            <person name="Alexander J.E."/>
            <person name="Rich S.A."/>
            <person name="Livny J."/>
            <person name="Vlamakis H."/>
            <person name="Clish C."/>
            <person name="Bullock K."/>
            <person name="Deik A."/>
            <person name="Scott J."/>
            <person name="Pierce K.A."/>
            <person name="Xavier R.J."/>
            <person name="Alm E.J."/>
        </authorList>
    </citation>
    <scope>NUCLEOTIDE SEQUENCE [LARGE SCALE GENOMIC DNA]</scope>
    <source>
        <strain evidence="2 5">BIOML-A9</strain>
    </source>
</reference>
<evidence type="ECO:0000313" key="2">
    <source>
        <dbReference type="EMBL" id="MRY94922.1"/>
    </source>
</evidence>
<dbReference type="RefSeq" id="WP_009276595.1">
    <property type="nucleotide sequence ID" value="NZ_CAXSUO010000007.1"/>
</dbReference>
<evidence type="ECO:0000313" key="5">
    <source>
        <dbReference type="Proteomes" id="UP000461276"/>
    </source>
</evidence>
<dbReference type="EMBL" id="WKMY01000014">
    <property type="protein sequence ID" value="MRY94922.1"/>
    <property type="molecule type" value="Genomic_DNA"/>
</dbReference>
<dbReference type="EMBL" id="VOHW01000007">
    <property type="protein sequence ID" value="TWV60937.1"/>
    <property type="molecule type" value="Genomic_DNA"/>
</dbReference>
<dbReference type="SUPFAM" id="SSF47336">
    <property type="entry name" value="ACP-like"/>
    <property type="match status" value="1"/>
</dbReference>
<protein>
    <submittedName>
        <fullName evidence="3">Acyl carrier protein</fullName>
    </submittedName>
</protein>
<proteinExistence type="predicted"/>
<dbReference type="Proteomes" id="UP000315827">
    <property type="component" value="Unassembled WGS sequence"/>
</dbReference>
<dbReference type="AlphaFoldDB" id="A0A5C6KC55"/>
<dbReference type="Gene3D" id="1.10.1200.10">
    <property type="entry name" value="ACP-like"/>
    <property type="match status" value="1"/>
</dbReference>
<dbReference type="Proteomes" id="UP000461276">
    <property type="component" value="Unassembled WGS sequence"/>
</dbReference>
<evidence type="ECO:0000313" key="4">
    <source>
        <dbReference type="Proteomes" id="UP000315827"/>
    </source>
</evidence>
<gene>
    <name evidence="3" type="ORF">FSA05_12205</name>
    <name evidence="2" type="ORF">GKD67_17135</name>
</gene>
<dbReference type="InterPro" id="IPR036736">
    <property type="entry name" value="ACP-like_sf"/>
</dbReference>